<dbReference type="InterPro" id="IPR053134">
    <property type="entry name" value="RNA-dir_DNA_polymerase"/>
</dbReference>
<dbReference type="PANTHER" id="PTHR24559">
    <property type="entry name" value="TRANSPOSON TY3-I GAG-POL POLYPROTEIN"/>
    <property type="match status" value="1"/>
</dbReference>
<dbReference type="VEuPathDB" id="VectorBase:LDEU010425"/>
<dbReference type="InterPro" id="IPR021109">
    <property type="entry name" value="Peptidase_aspartic_dom_sf"/>
</dbReference>
<evidence type="ECO:0000313" key="1">
    <source>
        <dbReference type="EMBL" id="RWS21615.1"/>
    </source>
</evidence>
<keyword evidence="2" id="KW-1185">Reference proteome</keyword>
<dbReference type="Gene3D" id="3.30.70.270">
    <property type="match status" value="1"/>
</dbReference>
<dbReference type="Gene3D" id="3.10.10.10">
    <property type="entry name" value="HIV Type 1 Reverse Transcriptase, subunit A, domain 1"/>
    <property type="match status" value="1"/>
</dbReference>
<dbReference type="Gene3D" id="2.40.70.10">
    <property type="entry name" value="Acid Proteases"/>
    <property type="match status" value="1"/>
</dbReference>
<dbReference type="InterPro" id="IPR043128">
    <property type="entry name" value="Rev_trsase/Diguanyl_cyclase"/>
</dbReference>
<dbReference type="OrthoDB" id="6382339at2759"/>
<comment type="caution">
    <text evidence="1">The sequence shown here is derived from an EMBL/GenBank/DDBJ whole genome shotgun (WGS) entry which is preliminary data.</text>
</comment>
<name>A0A443S276_9ACAR</name>
<evidence type="ECO:0000313" key="2">
    <source>
        <dbReference type="Proteomes" id="UP000288716"/>
    </source>
</evidence>
<feature type="non-terminal residue" evidence="1">
    <location>
        <position position="296"/>
    </location>
</feature>
<dbReference type="InterPro" id="IPR043502">
    <property type="entry name" value="DNA/RNA_pol_sf"/>
</dbReference>
<sequence>MSIISQRTYETLRDQPGFAEHHYRGPNFRCGNGSYLRPRSTVILDVQIGGKTFPEIPFTYVPEWRDDDTIGMDNLGRLNLAIDTRNRQIYFADEETQKKVSEDDTLFYFNHSPSLHCECCECKKKRKRADDEVVYGEGDWIPELKIGMKLTEKQKKKFDEIARKYNKAFSRDDYDLGCCTLQPFKIDTGDAPPIQEYSRRPSPQDRADVDKYVDLMLKHDIIEPSESDWCCRYLFVNQPPRPRRLVNDYRPLNKVTKKDRFPVPDIAELFDRVARKKIYSKCDMAKGYYQTLVDPA</sequence>
<proteinExistence type="predicted"/>
<gene>
    <name evidence="1" type="ORF">B4U80_09963</name>
</gene>
<dbReference type="Proteomes" id="UP000288716">
    <property type="component" value="Unassembled WGS sequence"/>
</dbReference>
<dbReference type="EMBL" id="NCKV01011517">
    <property type="protein sequence ID" value="RWS21615.1"/>
    <property type="molecule type" value="Genomic_DNA"/>
</dbReference>
<reference evidence="1 2" key="1">
    <citation type="journal article" date="2018" name="Gigascience">
        <title>Genomes of trombidid mites reveal novel predicted allergens and laterally-transferred genes associated with secondary metabolism.</title>
        <authorList>
            <person name="Dong X."/>
            <person name="Chaisiri K."/>
            <person name="Xia D."/>
            <person name="Armstrong S.D."/>
            <person name="Fang Y."/>
            <person name="Donnelly M.J."/>
            <person name="Kadowaki T."/>
            <person name="McGarry J.W."/>
            <person name="Darby A.C."/>
            <person name="Makepeace B.L."/>
        </authorList>
    </citation>
    <scope>NUCLEOTIDE SEQUENCE [LARGE SCALE GENOMIC DNA]</scope>
    <source>
        <strain evidence="1">UoL-UT</strain>
    </source>
</reference>
<dbReference type="PANTHER" id="PTHR24559:SF444">
    <property type="entry name" value="REVERSE TRANSCRIPTASE DOMAIN-CONTAINING PROTEIN"/>
    <property type="match status" value="1"/>
</dbReference>
<dbReference type="GO" id="GO:0071897">
    <property type="term" value="P:DNA biosynthetic process"/>
    <property type="evidence" value="ECO:0007669"/>
    <property type="project" value="UniProtKB-ARBA"/>
</dbReference>
<dbReference type="SUPFAM" id="SSF56672">
    <property type="entry name" value="DNA/RNA polymerases"/>
    <property type="match status" value="1"/>
</dbReference>
<accession>A0A443S276</accession>
<organism evidence="1 2">
    <name type="scientific">Leptotrombidium deliense</name>
    <dbReference type="NCBI Taxonomy" id="299467"/>
    <lineage>
        <taxon>Eukaryota</taxon>
        <taxon>Metazoa</taxon>
        <taxon>Ecdysozoa</taxon>
        <taxon>Arthropoda</taxon>
        <taxon>Chelicerata</taxon>
        <taxon>Arachnida</taxon>
        <taxon>Acari</taxon>
        <taxon>Acariformes</taxon>
        <taxon>Trombidiformes</taxon>
        <taxon>Prostigmata</taxon>
        <taxon>Anystina</taxon>
        <taxon>Parasitengona</taxon>
        <taxon>Trombiculoidea</taxon>
        <taxon>Trombiculidae</taxon>
        <taxon>Leptotrombidium</taxon>
    </lineage>
</organism>
<protein>
    <submittedName>
        <fullName evidence="1">Retrovirus-related Pol polyprotein from transposon 17.6-like protein</fullName>
    </submittedName>
</protein>
<dbReference type="STRING" id="299467.A0A443S276"/>
<dbReference type="AlphaFoldDB" id="A0A443S276"/>